<name>A0A1G8DR20_9VIBR</name>
<accession>A0A1G8DR20</accession>
<dbReference type="InterPro" id="IPR052163">
    <property type="entry name" value="DGC-Regulatory_Protein"/>
</dbReference>
<dbReference type="AlphaFoldDB" id="A0A1G8DR20"/>
<dbReference type="EMBL" id="FNDD01000021">
    <property type="protein sequence ID" value="SDH60088.1"/>
    <property type="molecule type" value="Genomic_DNA"/>
</dbReference>
<dbReference type="OrthoDB" id="9812260at2"/>
<dbReference type="SUPFAM" id="SSF55073">
    <property type="entry name" value="Nucleotide cyclase"/>
    <property type="match status" value="1"/>
</dbReference>
<dbReference type="NCBIfam" id="TIGR00254">
    <property type="entry name" value="GGDEF"/>
    <property type="match status" value="1"/>
</dbReference>
<dbReference type="Gene3D" id="3.30.70.270">
    <property type="match status" value="1"/>
</dbReference>
<reference evidence="2 3" key="1">
    <citation type="submission" date="2016-10" db="EMBL/GenBank/DDBJ databases">
        <authorList>
            <person name="de Groot N.N."/>
        </authorList>
    </citation>
    <scope>NUCLEOTIDE SEQUENCE [LARGE SCALE GENOMIC DNA]</scope>
    <source>
        <strain evidence="2 3">CGMCC 1.10228</strain>
    </source>
</reference>
<proteinExistence type="predicted"/>
<keyword evidence="3" id="KW-1185">Reference proteome</keyword>
<dbReference type="InterPro" id="IPR029787">
    <property type="entry name" value="Nucleotide_cyclase"/>
</dbReference>
<dbReference type="Proteomes" id="UP000198854">
    <property type="component" value="Unassembled WGS sequence"/>
</dbReference>
<dbReference type="SMART" id="SM00267">
    <property type="entry name" value="GGDEF"/>
    <property type="match status" value="1"/>
</dbReference>
<feature type="domain" description="GGDEF" evidence="1">
    <location>
        <begin position="41"/>
        <end position="163"/>
    </location>
</feature>
<organism evidence="2 3">
    <name type="scientific">Vibrio xiamenensis</name>
    <dbReference type="NCBI Taxonomy" id="861298"/>
    <lineage>
        <taxon>Bacteria</taxon>
        <taxon>Pseudomonadati</taxon>
        <taxon>Pseudomonadota</taxon>
        <taxon>Gammaproteobacteria</taxon>
        <taxon>Vibrionales</taxon>
        <taxon>Vibrionaceae</taxon>
        <taxon>Vibrio</taxon>
    </lineage>
</organism>
<dbReference type="PANTHER" id="PTHR46663">
    <property type="entry name" value="DIGUANYLATE CYCLASE DGCT-RELATED"/>
    <property type="match status" value="1"/>
</dbReference>
<evidence type="ECO:0000259" key="1">
    <source>
        <dbReference type="PROSITE" id="PS50887"/>
    </source>
</evidence>
<gene>
    <name evidence="2" type="ORF">SAMN04488136_12120</name>
</gene>
<dbReference type="InterPro" id="IPR043128">
    <property type="entry name" value="Rev_trsase/Diguanyl_cyclase"/>
</dbReference>
<dbReference type="PROSITE" id="PS50887">
    <property type="entry name" value="GGDEF"/>
    <property type="match status" value="1"/>
</dbReference>
<dbReference type="InterPro" id="IPR000160">
    <property type="entry name" value="GGDEF_dom"/>
</dbReference>
<evidence type="ECO:0000313" key="3">
    <source>
        <dbReference type="Proteomes" id="UP000198854"/>
    </source>
</evidence>
<dbReference type="RefSeq" id="WP_093276241.1">
    <property type="nucleotide sequence ID" value="NZ_FNDD01000021.1"/>
</dbReference>
<evidence type="ECO:0000313" key="2">
    <source>
        <dbReference type="EMBL" id="SDH60088.1"/>
    </source>
</evidence>
<dbReference type="PANTHER" id="PTHR46663:SF2">
    <property type="entry name" value="GGDEF DOMAIN-CONTAINING PROTEIN"/>
    <property type="match status" value="1"/>
</dbReference>
<dbReference type="CDD" id="cd01949">
    <property type="entry name" value="GGDEF"/>
    <property type="match status" value="1"/>
</dbReference>
<dbReference type="STRING" id="861298.SAMN04488136_12120"/>
<sequence length="163" mass="18223">MTALQLQYQATHDHLTGLRNRSCLEQELLDAMTRCDENPRRQLAVVAIDLNDFKHINDSHGHAAGDHLLQNIAQRFKRIKRKSDLIFRTGGDEFVWIVEGLDAVNKPSFVNRINTALSMPIEYQGHLLAVTGSIGIATYPSDAASPDELLNQADQAMYHNKGS</sequence>
<dbReference type="Pfam" id="PF00990">
    <property type="entry name" value="GGDEF"/>
    <property type="match status" value="1"/>
</dbReference>
<protein>
    <submittedName>
        <fullName evidence="2">Diguanylate cyclase (GGDEF) domain-containing protein</fullName>
    </submittedName>
</protein>